<evidence type="ECO:0008006" key="3">
    <source>
        <dbReference type="Google" id="ProtNLM"/>
    </source>
</evidence>
<dbReference type="Proteomes" id="UP000053555">
    <property type="component" value="Unassembled WGS sequence"/>
</dbReference>
<reference evidence="2" key="1">
    <citation type="submission" date="2014-07" db="EMBL/GenBank/DDBJ databases">
        <title>Identification of a novel salt tolerance gene in wild soybean by whole-genome sequencing.</title>
        <authorList>
            <person name="Lam H.-M."/>
            <person name="Qi X."/>
            <person name="Li M.-W."/>
            <person name="Liu X."/>
            <person name="Xie M."/>
            <person name="Ni M."/>
            <person name="Xu X."/>
        </authorList>
    </citation>
    <scope>NUCLEOTIDE SEQUENCE [LARGE SCALE GENOMIC DNA]</scope>
    <source>
        <tissue evidence="2">Root</tissue>
    </source>
</reference>
<organism evidence="2">
    <name type="scientific">Glycine soja</name>
    <name type="common">Wild soybean</name>
    <dbReference type="NCBI Taxonomy" id="3848"/>
    <lineage>
        <taxon>Eukaryota</taxon>
        <taxon>Viridiplantae</taxon>
        <taxon>Streptophyta</taxon>
        <taxon>Embryophyta</taxon>
        <taxon>Tracheophyta</taxon>
        <taxon>Spermatophyta</taxon>
        <taxon>Magnoliopsida</taxon>
        <taxon>eudicotyledons</taxon>
        <taxon>Gunneridae</taxon>
        <taxon>Pentapetalae</taxon>
        <taxon>rosids</taxon>
        <taxon>fabids</taxon>
        <taxon>Fabales</taxon>
        <taxon>Fabaceae</taxon>
        <taxon>Papilionoideae</taxon>
        <taxon>50 kb inversion clade</taxon>
        <taxon>NPAAA clade</taxon>
        <taxon>indigoferoid/millettioid clade</taxon>
        <taxon>Phaseoleae</taxon>
        <taxon>Glycine</taxon>
        <taxon>Glycine subgen. Soja</taxon>
    </lineage>
</organism>
<dbReference type="AlphaFoldDB" id="A0A0B2STB2"/>
<evidence type="ECO:0000256" key="1">
    <source>
        <dbReference type="SAM" id="MobiDB-lite"/>
    </source>
</evidence>
<evidence type="ECO:0000313" key="2">
    <source>
        <dbReference type="EMBL" id="KHN48125.1"/>
    </source>
</evidence>
<gene>
    <name evidence="2" type="ORF">glysoja_036681</name>
</gene>
<feature type="region of interest" description="Disordered" evidence="1">
    <location>
        <begin position="120"/>
        <end position="145"/>
    </location>
</feature>
<dbReference type="PANTHER" id="PTHR33915:SF3">
    <property type="entry name" value="STERILE ALPHA MOTIF (SAM) DOMAIN PROTEIN"/>
    <property type="match status" value="1"/>
</dbReference>
<dbReference type="CDD" id="cd09487">
    <property type="entry name" value="SAM_superfamily"/>
    <property type="match status" value="1"/>
</dbReference>
<accession>A0A0B2STB2</accession>
<dbReference type="Gene3D" id="1.10.150.50">
    <property type="entry name" value="Transcription Factor, Ets-1"/>
    <property type="match status" value="1"/>
</dbReference>
<dbReference type="InterPro" id="IPR013761">
    <property type="entry name" value="SAM/pointed_sf"/>
</dbReference>
<dbReference type="SUPFAM" id="SSF47769">
    <property type="entry name" value="SAM/Pointed domain"/>
    <property type="match status" value="1"/>
</dbReference>
<proteinExistence type="predicted"/>
<feature type="compositionally biased region" description="Low complexity" evidence="1">
    <location>
        <begin position="130"/>
        <end position="140"/>
    </location>
</feature>
<name>A0A0B2STB2_GLYSO</name>
<dbReference type="EMBL" id="KN639864">
    <property type="protein sequence ID" value="KHN48125.1"/>
    <property type="molecule type" value="Genomic_DNA"/>
</dbReference>
<sequence length="286" mass="32298">MDWFSWLSRTSLEPSLIYEYGLAFARNELQLEDAIYFNHEFLQSMGVSIAKHRLEIIKLAKKEVGGGGASSIKFSIKKCLRKCFSKLVSREDHHEAMMATTAMMATEPNWYQGKWRRARHNGNNEDLKGDNNNNNNNNNKGVQRSRTIALSGPLDGNGRIIHEKMMNNNKVMKLSGPLDGKMNGGNNERVNMYASANRSPLMSANTPTRPLDGRFMGSVKSPRLSGPLDARPTMVNSRSPRLTRPLDDRTESPMGYSPYNKVRADAADYDDDYAMWPTLFEDLKPT</sequence>
<protein>
    <recommendedName>
        <fullName evidence="3">SAM domain-containing protein</fullName>
    </recommendedName>
</protein>
<dbReference type="PANTHER" id="PTHR33915">
    <property type="entry name" value="OSJNBA0033G05.11 PROTEIN"/>
    <property type="match status" value="1"/>
</dbReference>
<feature type="region of interest" description="Disordered" evidence="1">
    <location>
        <begin position="221"/>
        <end position="259"/>
    </location>
</feature>